<feature type="coiled-coil region" evidence="1">
    <location>
        <begin position="91"/>
        <end position="160"/>
    </location>
</feature>
<sequence>MENKCYEQELQDKERDRNSRRNLDTIDNIDENLKEQQQMRRKLELDAKLYDKWRHGVDDDNLIYESKSDNEVVDHQLQREMKEEATKGKQLNFQHERNKTEENEIREIRNLQEYHMDQLREQQKEIDDLKVKEQQLKANLNDLENELELLEQSYSVLTKSNDIGNSFNLYKIKILMRNRSEVFRNQIKLCLSILERSMDYVENSKILKQFEDELKQQLEAENKKLSQIECMYESEAKHHLQCDEEIWQKEHKKRCNKLKQFLMEEHLLIKTSLDEIMKRHEEFLKIRATHLGNVEKSSEKLKMFIQEEENSFKSSDEADHVQFSPRNQTTDNIIHSQVEESTDTPLYSSRPSDYVNSPEKVETHHQVDISMHRNCQESYNNNMSPRRNDINEASSSFSNLNMHVLKNEQTHLSQREIETEKSYAQRSLQFVTSATEADRPRFGRKNMTFN</sequence>
<proteinExistence type="predicted"/>
<protein>
    <submittedName>
        <fullName evidence="3">Uncharacterized protein</fullName>
    </submittedName>
</protein>
<name>A0A0L0BWU3_LUCCU</name>
<dbReference type="OMA" id="KIRATHL"/>
<organism evidence="3 4">
    <name type="scientific">Lucilia cuprina</name>
    <name type="common">Green bottle fly</name>
    <name type="synonym">Australian sheep blowfly</name>
    <dbReference type="NCBI Taxonomy" id="7375"/>
    <lineage>
        <taxon>Eukaryota</taxon>
        <taxon>Metazoa</taxon>
        <taxon>Ecdysozoa</taxon>
        <taxon>Arthropoda</taxon>
        <taxon>Hexapoda</taxon>
        <taxon>Insecta</taxon>
        <taxon>Pterygota</taxon>
        <taxon>Neoptera</taxon>
        <taxon>Endopterygota</taxon>
        <taxon>Diptera</taxon>
        <taxon>Brachycera</taxon>
        <taxon>Muscomorpha</taxon>
        <taxon>Oestroidea</taxon>
        <taxon>Calliphoridae</taxon>
        <taxon>Luciliinae</taxon>
        <taxon>Lucilia</taxon>
    </lineage>
</organism>
<dbReference type="EMBL" id="JRES01001304">
    <property type="protein sequence ID" value="KNC23719.1"/>
    <property type="molecule type" value="Genomic_DNA"/>
</dbReference>
<dbReference type="STRING" id="7375.A0A0L0BWU3"/>
<feature type="region of interest" description="Disordered" evidence="2">
    <location>
        <begin position="334"/>
        <end position="357"/>
    </location>
</feature>
<dbReference type="OrthoDB" id="6431598at2759"/>
<accession>A0A0L0BWU3</accession>
<reference evidence="3 4" key="1">
    <citation type="journal article" date="2015" name="Nat. Commun.">
        <title>Lucilia cuprina genome unlocks parasitic fly biology to underpin future interventions.</title>
        <authorList>
            <person name="Anstead C.A."/>
            <person name="Korhonen P.K."/>
            <person name="Young N.D."/>
            <person name="Hall R.S."/>
            <person name="Jex A.R."/>
            <person name="Murali S.C."/>
            <person name="Hughes D.S."/>
            <person name="Lee S.F."/>
            <person name="Perry T."/>
            <person name="Stroehlein A.J."/>
            <person name="Ansell B.R."/>
            <person name="Breugelmans B."/>
            <person name="Hofmann A."/>
            <person name="Qu J."/>
            <person name="Dugan S."/>
            <person name="Lee S.L."/>
            <person name="Chao H."/>
            <person name="Dinh H."/>
            <person name="Han Y."/>
            <person name="Doddapaneni H.V."/>
            <person name="Worley K.C."/>
            <person name="Muzny D.M."/>
            <person name="Ioannidis P."/>
            <person name="Waterhouse R.M."/>
            <person name="Zdobnov E.M."/>
            <person name="James P.J."/>
            <person name="Bagnall N.H."/>
            <person name="Kotze A.C."/>
            <person name="Gibbs R.A."/>
            <person name="Richards S."/>
            <person name="Batterham P."/>
            <person name="Gasser R.B."/>
        </authorList>
    </citation>
    <scope>NUCLEOTIDE SEQUENCE [LARGE SCALE GENOMIC DNA]</scope>
    <source>
        <strain evidence="3 4">LS</strain>
        <tissue evidence="3">Full body</tissue>
    </source>
</reference>
<feature type="compositionally biased region" description="Polar residues" evidence="2">
    <location>
        <begin position="343"/>
        <end position="355"/>
    </location>
</feature>
<comment type="caution">
    <text evidence="3">The sequence shown here is derived from an EMBL/GenBank/DDBJ whole genome shotgun (WGS) entry which is preliminary data.</text>
</comment>
<dbReference type="Proteomes" id="UP000037069">
    <property type="component" value="Unassembled WGS sequence"/>
</dbReference>
<evidence type="ECO:0000256" key="1">
    <source>
        <dbReference type="SAM" id="Coils"/>
    </source>
</evidence>
<keyword evidence="4" id="KW-1185">Reference proteome</keyword>
<gene>
    <name evidence="3" type="ORF">FF38_01227</name>
</gene>
<feature type="region of interest" description="Disordered" evidence="2">
    <location>
        <begin position="1"/>
        <end position="23"/>
    </location>
</feature>
<evidence type="ECO:0000313" key="4">
    <source>
        <dbReference type="Proteomes" id="UP000037069"/>
    </source>
</evidence>
<dbReference type="AlphaFoldDB" id="A0A0L0BWU3"/>
<evidence type="ECO:0000313" key="3">
    <source>
        <dbReference type="EMBL" id="KNC23719.1"/>
    </source>
</evidence>
<keyword evidence="1" id="KW-0175">Coiled coil</keyword>
<evidence type="ECO:0000256" key="2">
    <source>
        <dbReference type="SAM" id="MobiDB-lite"/>
    </source>
</evidence>